<dbReference type="EMBL" id="BAAAMY010000015">
    <property type="protein sequence ID" value="GAA1932013.1"/>
    <property type="molecule type" value="Genomic_DNA"/>
</dbReference>
<evidence type="ECO:0000256" key="9">
    <source>
        <dbReference type="ARBA" id="ARBA00023102"/>
    </source>
</evidence>
<keyword evidence="15" id="KW-1185">Reference proteome</keyword>
<dbReference type="InterPro" id="IPR013115">
    <property type="entry name" value="HisG_C"/>
</dbReference>
<proteinExistence type="inferred from homology"/>
<comment type="caution">
    <text evidence="14">The sequence shown here is derived from an EMBL/GenBank/DDBJ whole genome shotgun (WGS) entry which is preliminary data.</text>
</comment>
<comment type="cofactor">
    <cofactor evidence="11">
        <name>Mg(2+)</name>
        <dbReference type="ChEBI" id="CHEBI:18420"/>
    </cofactor>
</comment>
<evidence type="ECO:0000256" key="5">
    <source>
        <dbReference type="ARBA" id="ARBA00020998"/>
    </source>
</evidence>
<keyword evidence="11" id="KW-0479">Metal-binding</keyword>
<dbReference type="Pfam" id="PF08029">
    <property type="entry name" value="HisG_C"/>
    <property type="match status" value="1"/>
</dbReference>
<reference evidence="14 15" key="1">
    <citation type="journal article" date="2019" name="Int. J. Syst. Evol. Microbiol.">
        <title>The Global Catalogue of Microorganisms (GCM) 10K type strain sequencing project: providing services to taxonomists for standard genome sequencing and annotation.</title>
        <authorList>
            <consortium name="The Broad Institute Genomics Platform"/>
            <consortium name="The Broad Institute Genome Sequencing Center for Infectious Disease"/>
            <person name="Wu L."/>
            <person name="Ma J."/>
        </authorList>
    </citation>
    <scope>NUCLEOTIDE SEQUENCE [LARGE SCALE GENOMIC DNA]</scope>
    <source>
        <strain evidence="14 15">JCM 14046</strain>
    </source>
</reference>
<dbReference type="Gene3D" id="3.40.190.10">
    <property type="entry name" value="Periplasmic binding protein-like II"/>
    <property type="match status" value="2"/>
</dbReference>
<name>A0ABN2PTY7_9ACTN</name>
<comment type="subcellular location">
    <subcellularLocation>
        <location evidence="11">Cytoplasm</location>
    </subcellularLocation>
</comment>
<feature type="domain" description="Histidine biosynthesis HisG C-terminal" evidence="13">
    <location>
        <begin position="213"/>
        <end position="284"/>
    </location>
</feature>
<dbReference type="HAMAP" id="MF_00079">
    <property type="entry name" value="HisG_Long"/>
    <property type="match status" value="1"/>
</dbReference>
<evidence type="ECO:0000256" key="10">
    <source>
        <dbReference type="ARBA" id="ARBA00024861"/>
    </source>
</evidence>
<protein>
    <recommendedName>
        <fullName evidence="5 11">ATP phosphoribosyltransferase</fullName>
        <shortName evidence="11">ATP-PRT</shortName>
        <shortName evidence="11">ATP-PRTase</shortName>
        <ecNumber evidence="4 11">2.4.2.17</ecNumber>
    </recommendedName>
</protein>
<evidence type="ECO:0000256" key="7">
    <source>
        <dbReference type="ARBA" id="ARBA00022676"/>
    </source>
</evidence>
<dbReference type="RefSeq" id="WP_344009526.1">
    <property type="nucleotide sequence ID" value="NZ_BAAAMY010000015.1"/>
</dbReference>
<evidence type="ECO:0000313" key="15">
    <source>
        <dbReference type="Proteomes" id="UP001501612"/>
    </source>
</evidence>
<dbReference type="GO" id="GO:0016757">
    <property type="term" value="F:glycosyltransferase activity"/>
    <property type="evidence" value="ECO:0007669"/>
    <property type="project" value="UniProtKB-KW"/>
</dbReference>
<dbReference type="InterPro" id="IPR001348">
    <property type="entry name" value="ATP_PRibTrfase_HisG"/>
</dbReference>
<dbReference type="NCBIfam" id="TIGR03455">
    <property type="entry name" value="HisG_C-term"/>
    <property type="match status" value="1"/>
</dbReference>
<evidence type="ECO:0000259" key="12">
    <source>
        <dbReference type="Pfam" id="PF01634"/>
    </source>
</evidence>
<keyword evidence="11" id="KW-0547">Nucleotide-binding</keyword>
<evidence type="ECO:0000256" key="4">
    <source>
        <dbReference type="ARBA" id="ARBA00011946"/>
    </source>
</evidence>
<keyword evidence="8 11" id="KW-0808">Transferase</keyword>
<gene>
    <name evidence="11 14" type="primary">hisG</name>
    <name evidence="14" type="ORF">GCM10009737_37430</name>
</gene>
<keyword evidence="11" id="KW-0963">Cytoplasm</keyword>
<dbReference type="PROSITE" id="PS01316">
    <property type="entry name" value="ATP_P_PHORIBOSYLTR"/>
    <property type="match status" value="1"/>
</dbReference>
<dbReference type="PANTHER" id="PTHR21403">
    <property type="entry name" value="ATP PHOSPHORIBOSYLTRANSFERASE ATP-PRTASE"/>
    <property type="match status" value="1"/>
</dbReference>
<sequence length="288" mass="30816">MSGRADAPLRIAVPNKGALSEAASGILRECGYRQRRDTKELALTDHENGVEFFYLRPRDIALYVGEGTLDIGITGRDLLLDSGAEADEVLSLGFGRARFHFAGRPGDRTGWGDLAGARIATSYVGIVESFLAREGIDATVTRLDGAVETSIQLGVADAIADVVETGSTLRAAGLEVFGEAVMTSEAVLVARSGGDLPAGWEVFRRRLEGVLVARSYVMMDYDIDVEHLEGASALTPGIEGPTISPLQREGWVAVRAMVPRDGAQRLMDELYGLGARGILLTDIHACRI</sequence>
<dbReference type="SUPFAM" id="SSF53850">
    <property type="entry name" value="Periplasmic binding protein-like II"/>
    <property type="match status" value="1"/>
</dbReference>
<comment type="pathway">
    <text evidence="2 11">Amino-acid biosynthesis; L-histidine biosynthesis; L-histidine from 5-phospho-alpha-D-ribose 1-diphosphate: step 1/9.</text>
</comment>
<keyword evidence="6 11" id="KW-0028">Amino-acid biosynthesis</keyword>
<comment type="similarity">
    <text evidence="3 11">Belongs to the ATP phosphoribosyltransferase family. Long subfamily.</text>
</comment>
<feature type="domain" description="ATP phosphoribosyltransferase catalytic" evidence="12">
    <location>
        <begin position="56"/>
        <end position="192"/>
    </location>
</feature>
<evidence type="ECO:0000259" key="13">
    <source>
        <dbReference type="Pfam" id="PF08029"/>
    </source>
</evidence>
<dbReference type="CDD" id="cd13591">
    <property type="entry name" value="PBP2_HisGL1"/>
    <property type="match status" value="1"/>
</dbReference>
<dbReference type="PANTHER" id="PTHR21403:SF8">
    <property type="entry name" value="ATP PHOSPHORIBOSYLTRANSFERASE"/>
    <property type="match status" value="1"/>
</dbReference>
<dbReference type="InterPro" id="IPR020621">
    <property type="entry name" value="ATP-PRT_HisG_long"/>
</dbReference>
<dbReference type="SUPFAM" id="SSF54913">
    <property type="entry name" value="GlnB-like"/>
    <property type="match status" value="1"/>
</dbReference>
<dbReference type="Gene3D" id="3.30.70.120">
    <property type="match status" value="1"/>
</dbReference>
<keyword evidence="7 11" id="KW-0328">Glycosyltransferase</keyword>
<comment type="function">
    <text evidence="10 11">Catalyzes the condensation of ATP and 5-phosphoribose 1-diphosphate to form N'-(5'-phosphoribosyl)-ATP (PR-ATP). Has a crucial role in the pathway because the rate of histidine biosynthesis seems to be controlled primarily by regulation of HisG enzymatic activity.</text>
</comment>
<keyword evidence="9 11" id="KW-0368">Histidine biosynthesis</keyword>
<evidence type="ECO:0000313" key="14">
    <source>
        <dbReference type="EMBL" id="GAA1932013.1"/>
    </source>
</evidence>
<dbReference type="InterPro" id="IPR015867">
    <property type="entry name" value="N-reg_PII/ATP_PRibTrfase_C"/>
</dbReference>
<evidence type="ECO:0000256" key="6">
    <source>
        <dbReference type="ARBA" id="ARBA00022605"/>
    </source>
</evidence>
<dbReference type="NCBIfam" id="TIGR00070">
    <property type="entry name" value="hisG"/>
    <property type="match status" value="1"/>
</dbReference>
<evidence type="ECO:0000256" key="8">
    <source>
        <dbReference type="ARBA" id="ARBA00022679"/>
    </source>
</evidence>
<dbReference type="InterPro" id="IPR011322">
    <property type="entry name" value="N-reg_PII-like_a/b"/>
</dbReference>
<dbReference type="Proteomes" id="UP001501612">
    <property type="component" value="Unassembled WGS sequence"/>
</dbReference>
<evidence type="ECO:0000256" key="3">
    <source>
        <dbReference type="ARBA" id="ARBA00007955"/>
    </source>
</evidence>
<dbReference type="Pfam" id="PF01634">
    <property type="entry name" value="HisG"/>
    <property type="match status" value="1"/>
</dbReference>
<dbReference type="EC" id="2.4.2.17" evidence="4 11"/>
<keyword evidence="11" id="KW-0460">Magnesium</keyword>
<evidence type="ECO:0000256" key="2">
    <source>
        <dbReference type="ARBA" id="ARBA00004667"/>
    </source>
</evidence>
<dbReference type="InterPro" id="IPR018198">
    <property type="entry name" value="ATP_PRibTrfase_CS"/>
</dbReference>
<comment type="catalytic activity">
    <reaction evidence="1 11">
        <text>1-(5-phospho-beta-D-ribosyl)-ATP + diphosphate = 5-phospho-alpha-D-ribose 1-diphosphate + ATP</text>
        <dbReference type="Rhea" id="RHEA:18473"/>
        <dbReference type="ChEBI" id="CHEBI:30616"/>
        <dbReference type="ChEBI" id="CHEBI:33019"/>
        <dbReference type="ChEBI" id="CHEBI:58017"/>
        <dbReference type="ChEBI" id="CHEBI:73183"/>
        <dbReference type="EC" id="2.4.2.17"/>
    </reaction>
</comment>
<comment type="activity regulation">
    <text evidence="11">Feedback inhibited by histidine.</text>
</comment>
<evidence type="ECO:0000256" key="1">
    <source>
        <dbReference type="ARBA" id="ARBA00000915"/>
    </source>
</evidence>
<accession>A0ABN2PTY7</accession>
<dbReference type="InterPro" id="IPR013820">
    <property type="entry name" value="ATP_PRibTrfase_cat"/>
</dbReference>
<evidence type="ECO:0000256" key="11">
    <source>
        <dbReference type="HAMAP-Rule" id="MF_00079"/>
    </source>
</evidence>
<organism evidence="14 15">
    <name type="scientific">Nocardioides lentus</name>
    <dbReference type="NCBI Taxonomy" id="338077"/>
    <lineage>
        <taxon>Bacteria</taxon>
        <taxon>Bacillati</taxon>
        <taxon>Actinomycetota</taxon>
        <taxon>Actinomycetes</taxon>
        <taxon>Propionibacteriales</taxon>
        <taxon>Nocardioidaceae</taxon>
        <taxon>Nocardioides</taxon>
    </lineage>
</organism>
<keyword evidence="11" id="KW-0067">ATP-binding</keyword>